<feature type="region of interest" description="Disordered" evidence="1">
    <location>
        <begin position="223"/>
        <end position="255"/>
    </location>
</feature>
<sequence length="255" mass="27456">MSSHASGITNFLSSHSSDITNFLSSHPSGITNFLSSHPSGITNFLSSHASGITNFLSSHPSNITNFRSSHHSGITNSLSSHASEVSISQSQQQTLGLSDQDYEELLERLRVADFLYTEYSLEEVIYQLAKVMFSQSLNRGSGEAQEALQKFTSFLESEAEQGHISRSLEKKVLDVLIASLTDTLTEHPHLVSAAREGLGSNLPKTAGNQLLHQLLLLNPAGASGETASAGTDINKSDKSHQSTLAKTRAESNKTT</sequence>
<accession>A0A7R9FC87</accession>
<gene>
    <name evidence="2" type="ORF">TBIB3V08_LOCUS12747</name>
</gene>
<evidence type="ECO:0000313" key="2">
    <source>
        <dbReference type="EMBL" id="CAD7450477.1"/>
    </source>
</evidence>
<protein>
    <submittedName>
        <fullName evidence="2">Uncharacterized protein</fullName>
    </submittedName>
</protein>
<dbReference type="EMBL" id="OD575617">
    <property type="protein sequence ID" value="CAD7450477.1"/>
    <property type="molecule type" value="Genomic_DNA"/>
</dbReference>
<reference evidence="2" key="1">
    <citation type="submission" date="2020-11" db="EMBL/GenBank/DDBJ databases">
        <authorList>
            <person name="Tran Van P."/>
        </authorList>
    </citation>
    <scope>NUCLEOTIDE SEQUENCE</scope>
</reference>
<proteinExistence type="predicted"/>
<name>A0A7R9FC87_9NEOP</name>
<evidence type="ECO:0000256" key="1">
    <source>
        <dbReference type="SAM" id="MobiDB-lite"/>
    </source>
</evidence>
<dbReference type="AlphaFoldDB" id="A0A7R9FC87"/>
<organism evidence="2">
    <name type="scientific">Timema bartmani</name>
    <dbReference type="NCBI Taxonomy" id="61472"/>
    <lineage>
        <taxon>Eukaryota</taxon>
        <taxon>Metazoa</taxon>
        <taxon>Ecdysozoa</taxon>
        <taxon>Arthropoda</taxon>
        <taxon>Hexapoda</taxon>
        <taxon>Insecta</taxon>
        <taxon>Pterygota</taxon>
        <taxon>Neoptera</taxon>
        <taxon>Polyneoptera</taxon>
        <taxon>Phasmatodea</taxon>
        <taxon>Timematodea</taxon>
        <taxon>Timematoidea</taxon>
        <taxon>Timematidae</taxon>
        <taxon>Timema</taxon>
    </lineage>
</organism>